<gene>
    <name evidence="2" type="ORF">A3864_12695</name>
</gene>
<sequence>MGEELKKRFLTLSFTLFTLLGCASEETNDIYLIPEGYEGYIYAFYNVKGAPEVEKEGDYEVHNINNQGYFVTSTPDMDYGTVTDKYYYVDENGNRTKINKECVRVGGISGFEDDTDPTNKINIVSTYAEVIKKGCSQSFMSSGEGIHKDNSDAILGEVIEKYYKSKVRKLNQTSEM</sequence>
<keyword evidence="2" id="KW-0614">Plasmid</keyword>
<protein>
    <recommendedName>
        <fullName evidence="1">DUF6843 domain-containing protein</fullName>
    </recommendedName>
</protein>
<dbReference type="PROSITE" id="PS51257">
    <property type="entry name" value="PROKAR_LIPOPROTEIN"/>
    <property type="match status" value="1"/>
</dbReference>
<dbReference type="Proteomes" id="UP000250174">
    <property type="component" value="Unassembled WGS sequence"/>
</dbReference>
<dbReference type="Pfam" id="PF20862">
    <property type="entry name" value="DUF6843"/>
    <property type="match status" value="1"/>
</dbReference>
<evidence type="ECO:0000259" key="1">
    <source>
        <dbReference type="Pfam" id="PF20862"/>
    </source>
</evidence>
<dbReference type="InterPro" id="IPR049293">
    <property type="entry name" value="DUF6843"/>
</dbReference>
<accession>A0AAX1Q7V7</accession>
<proteinExistence type="predicted"/>
<organism evidence="2 3">
    <name type="scientific">Priestia endophytica</name>
    <dbReference type="NCBI Taxonomy" id="135735"/>
    <lineage>
        <taxon>Bacteria</taxon>
        <taxon>Bacillati</taxon>
        <taxon>Bacillota</taxon>
        <taxon>Bacilli</taxon>
        <taxon>Bacillales</taxon>
        <taxon>Bacillaceae</taxon>
        <taxon>Priestia</taxon>
    </lineage>
</organism>
<reference evidence="2 3" key="1">
    <citation type="submission" date="2016-03" db="EMBL/GenBank/DDBJ databases">
        <title>Comparison of Bacillus endophyticus and B. anthracis characteristics using whole genome sequence analysis and microbiological techniques.</title>
        <authorList>
            <person name="Lekota K.E."/>
            <person name="Mafofo J."/>
            <person name="Rees J."/>
            <person name="Muchadeyi F.C."/>
            <person name="Madoroba E."/>
            <person name="Van Heerden H."/>
        </authorList>
    </citation>
    <scope>NUCLEOTIDE SEQUENCE [LARGE SCALE GENOMIC DNA]</scope>
    <source>
        <strain evidence="2 3">3631_10C</strain>
        <plasmid evidence="2">pBEH1</plasmid>
    </source>
</reference>
<dbReference type="AlphaFoldDB" id="A0AAX1Q7V7"/>
<feature type="domain" description="DUF6843" evidence="1">
    <location>
        <begin position="25"/>
        <end position="139"/>
    </location>
</feature>
<dbReference type="EMBL" id="LVYK01000026">
    <property type="protein sequence ID" value="RAS76675.1"/>
    <property type="molecule type" value="Genomic_DNA"/>
</dbReference>
<geneLocation type="plasmid" evidence="2">
    <name>pBEH1</name>
</geneLocation>
<evidence type="ECO:0000313" key="3">
    <source>
        <dbReference type="Proteomes" id="UP000250174"/>
    </source>
</evidence>
<comment type="caution">
    <text evidence="2">The sequence shown here is derived from an EMBL/GenBank/DDBJ whole genome shotgun (WGS) entry which is preliminary data.</text>
</comment>
<name>A0AAX1Q7V7_9BACI</name>
<evidence type="ECO:0000313" key="2">
    <source>
        <dbReference type="EMBL" id="RAS76675.1"/>
    </source>
</evidence>